<dbReference type="PANTHER" id="PTHR38474:SF1">
    <property type="entry name" value="SLR0299 PROTEIN"/>
    <property type="match status" value="1"/>
</dbReference>
<dbReference type="Pfam" id="PF00302">
    <property type="entry name" value="CAT"/>
    <property type="match status" value="1"/>
</dbReference>
<reference evidence="2" key="1">
    <citation type="journal article" date="2019" name="Int. J. Syst. Evol. Microbiol.">
        <title>The Global Catalogue of Microorganisms (GCM) 10K type strain sequencing project: providing services to taxonomists for standard genome sequencing and annotation.</title>
        <authorList>
            <consortium name="The Broad Institute Genomics Platform"/>
            <consortium name="The Broad Institute Genome Sequencing Center for Infectious Disease"/>
            <person name="Wu L."/>
            <person name="Ma J."/>
        </authorList>
    </citation>
    <scope>NUCLEOTIDE SEQUENCE [LARGE SCALE GENOMIC DNA]</scope>
    <source>
        <strain evidence="2">CCUG 66188</strain>
    </source>
</reference>
<keyword evidence="2" id="KW-1185">Reference proteome</keyword>
<proteinExistence type="predicted"/>
<accession>A0ABV9KVZ3</accession>
<gene>
    <name evidence="1" type="ORF">ACFO6W_10805</name>
</gene>
<organism evidence="1 2">
    <name type="scientific">Dysgonomonas termitidis</name>
    <dbReference type="NCBI Taxonomy" id="1516126"/>
    <lineage>
        <taxon>Bacteria</taxon>
        <taxon>Pseudomonadati</taxon>
        <taxon>Bacteroidota</taxon>
        <taxon>Bacteroidia</taxon>
        <taxon>Bacteroidales</taxon>
        <taxon>Dysgonomonadaceae</taxon>
        <taxon>Dysgonomonas</taxon>
    </lineage>
</organism>
<dbReference type="InterPro" id="IPR023213">
    <property type="entry name" value="CAT-like_dom_sf"/>
</dbReference>
<evidence type="ECO:0000313" key="2">
    <source>
        <dbReference type="Proteomes" id="UP001596023"/>
    </source>
</evidence>
<protein>
    <submittedName>
        <fullName evidence="1">CatA-like O-acetyltransferase</fullName>
    </submittedName>
</protein>
<comment type="caution">
    <text evidence="1">The sequence shown here is derived from an EMBL/GenBank/DDBJ whole genome shotgun (WGS) entry which is preliminary data.</text>
</comment>
<dbReference type="SMART" id="SM01059">
    <property type="entry name" value="CAT"/>
    <property type="match status" value="1"/>
</dbReference>
<dbReference type="Gene3D" id="3.30.559.10">
    <property type="entry name" value="Chloramphenicol acetyltransferase-like domain"/>
    <property type="match status" value="1"/>
</dbReference>
<evidence type="ECO:0000313" key="1">
    <source>
        <dbReference type="EMBL" id="MFC4674188.1"/>
    </source>
</evidence>
<dbReference type="Proteomes" id="UP001596023">
    <property type="component" value="Unassembled WGS sequence"/>
</dbReference>
<dbReference type="SUPFAM" id="SSF52777">
    <property type="entry name" value="CoA-dependent acyltransferases"/>
    <property type="match status" value="1"/>
</dbReference>
<dbReference type="PIRSF" id="PIRSF000440">
    <property type="entry name" value="CAT"/>
    <property type="match status" value="1"/>
</dbReference>
<dbReference type="EMBL" id="JBHSGN010000068">
    <property type="protein sequence ID" value="MFC4674188.1"/>
    <property type="molecule type" value="Genomic_DNA"/>
</dbReference>
<dbReference type="PANTHER" id="PTHR38474">
    <property type="entry name" value="SLR0299 PROTEIN"/>
    <property type="match status" value="1"/>
</dbReference>
<dbReference type="InterPro" id="IPR001707">
    <property type="entry name" value="Cmp_AcTrfase"/>
</dbReference>
<sequence>MKKRIDLNTWNRKEHYNFFRSFDDPFFGMTVDVDFTPVYNYSKDSKSSFFLHSLHRIMRAANAVEAFRYRIEGEELVCYDTIHPESTVGRDDGTFSFSFFEYFPDIEEFTNNALLVIERVKDTTGLGLQGLPGNNNVIHYSSVPWIRFTDMKHAVSFGNNGAIPKISTGKLFSKEQKLLLPVSITVNHAVMDGLHVAQFLDKLHECIHSL</sequence>
<dbReference type="RefSeq" id="WP_379996232.1">
    <property type="nucleotide sequence ID" value="NZ_JBHSGN010000068.1"/>
</dbReference>
<name>A0ABV9KVZ3_9BACT</name>